<evidence type="ECO:0000313" key="4">
    <source>
        <dbReference type="Proteomes" id="UP000788426"/>
    </source>
</evidence>
<evidence type="ECO:0000259" key="2">
    <source>
        <dbReference type="PROSITE" id="PS50893"/>
    </source>
</evidence>
<name>A0ABS6YC02_9BACT</name>
<feature type="domain" description="ABC transporter" evidence="2">
    <location>
        <begin position="4"/>
        <end position="245"/>
    </location>
</feature>
<dbReference type="EMBL" id="JAHXCT010000003">
    <property type="protein sequence ID" value="MBW4769105.1"/>
    <property type="molecule type" value="Genomic_DNA"/>
</dbReference>
<keyword evidence="1" id="KW-0813">Transport</keyword>
<sequence length="245" mass="27155">MIELKLNQLQVGYASKGKQVPINQCAFDVEIARNELICLIGKNGVGKTTLLRTLAGFIAPVAGKVLINGQLVCNYTASELSKLVSVVLTDKIDTGEMSVFDLVSLGRLPHTGFFGRLNQHDIELVNQAISLLNIEHLKHKKVQMLSDGERQKAFIAKAMAQETPLMLLDEPSAFLDYPSKVELMQQLNRLAKEYNKIVILSTHDLDIALKANPELWFMSSEGQLITGRCNDEAMKKQVAELGYSL</sequence>
<dbReference type="PANTHER" id="PTHR42734">
    <property type="entry name" value="METAL TRANSPORT SYSTEM ATP-BINDING PROTEIN TM_0124-RELATED"/>
    <property type="match status" value="1"/>
</dbReference>
<dbReference type="Pfam" id="PF00005">
    <property type="entry name" value="ABC_tran"/>
    <property type="match status" value="1"/>
</dbReference>
<dbReference type="InterPro" id="IPR003593">
    <property type="entry name" value="AAA+_ATPase"/>
</dbReference>
<dbReference type="RefSeq" id="WP_219480652.1">
    <property type="nucleotide sequence ID" value="NZ_JAHXCT010000003.1"/>
</dbReference>
<gene>
    <name evidence="3" type="ORF">KZO38_04940</name>
</gene>
<dbReference type="InterPro" id="IPR003439">
    <property type="entry name" value="ABC_transporter-like_ATP-bd"/>
</dbReference>
<proteinExistence type="predicted"/>
<evidence type="ECO:0000256" key="1">
    <source>
        <dbReference type="ARBA" id="ARBA00022448"/>
    </source>
</evidence>
<comment type="caution">
    <text evidence="3">The sequence shown here is derived from an EMBL/GenBank/DDBJ whole genome shotgun (WGS) entry which is preliminary data.</text>
</comment>
<accession>A0ABS6YC02</accession>
<dbReference type="Proteomes" id="UP000788426">
    <property type="component" value="Unassembled WGS sequence"/>
</dbReference>
<dbReference type="SMART" id="SM00382">
    <property type="entry name" value="AAA"/>
    <property type="match status" value="1"/>
</dbReference>
<dbReference type="PANTHER" id="PTHR42734:SF21">
    <property type="entry name" value="IRON ABC TRANSPORTER, ATP-BINDING PROTEIN"/>
    <property type="match status" value="1"/>
</dbReference>
<keyword evidence="3" id="KW-0547">Nucleotide-binding</keyword>
<protein>
    <submittedName>
        <fullName evidence="3">ABC transporter ATP-binding protein</fullName>
    </submittedName>
</protein>
<keyword evidence="4" id="KW-1185">Reference proteome</keyword>
<dbReference type="PROSITE" id="PS50893">
    <property type="entry name" value="ABC_TRANSPORTER_2"/>
    <property type="match status" value="1"/>
</dbReference>
<reference evidence="3 4" key="1">
    <citation type="submission" date="2021-07" db="EMBL/GenBank/DDBJ databases">
        <title>Genomic diversity and antimicrobial resistance of Prevotella spp. isolated from chronic lung disease airways.</title>
        <authorList>
            <person name="Webb K.A."/>
            <person name="Olagoke O.S."/>
            <person name="Baird T."/>
            <person name="Neill J."/>
            <person name="Pham A."/>
            <person name="Wells T.J."/>
            <person name="Ramsay K.A."/>
            <person name="Bell S.C."/>
            <person name="Sarovich D.S."/>
            <person name="Price E.P."/>
        </authorList>
    </citation>
    <scope>NUCLEOTIDE SEQUENCE [LARGE SCALE GENOMIC DNA]</scope>
    <source>
        <strain evidence="3 4">SCHI0011.S.12</strain>
    </source>
</reference>
<dbReference type="InterPro" id="IPR050153">
    <property type="entry name" value="Metal_Ion_Import_ABC"/>
</dbReference>
<dbReference type="CDD" id="cd03214">
    <property type="entry name" value="ABC_Iron-Siderophores_B12_Hemin"/>
    <property type="match status" value="1"/>
</dbReference>
<organism evidence="3 4">
    <name type="scientific">Hoylesella nanceiensis</name>
    <dbReference type="NCBI Taxonomy" id="425941"/>
    <lineage>
        <taxon>Bacteria</taxon>
        <taxon>Pseudomonadati</taxon>
        <taxon>Bacteroidota</taxon>
        <taxon>Bacteroidia</taxon>
        <taxon>Bacteroidales</taxon>
        <taxon>Prevotellaceae</taxon>
        <taxon>Hoylesella</taxon>
    </lineage>
</organism>
<dbReference type="GO" id="GO:0005524">
    <property type="term" value="F:ATP binding"/>
    <property type="evidence" value="ECO:0007669"/>
    <property type="project" value="UniProtKB-KW"/>
</dbReference>
<keyword evidence="3" id="KW-0067">ATP-binding</keyword>
<evidence type="ECO:0000313" key="3">
    <source>
        <dbReference type="EMBL" id="MBW4769105.1"/>
    </source>
</evidence>